<keyword evidence="5" id="KW-1185">Reference proteome</keyword>
<feature type="non-terminal residue" evidence="4">
    <location>
        <position position="1"/>
    </location>
</feature>
<dbReference type="Proteomes" id="UP001432027">
    <property type="component" value="Unassembled WGS sequence"/>
</dbReference>
<name>A0AAV5U4N3_9BILA</name>
<proteinExistence type="predicted"/>
<feature type="compositionally biased region" description="Polar residues" evidence="1">
    <location>
        <begin position="510"/>
        <end position="519"/>
    </location>
</feature>
<dbReference type="EMBL" id="BTSX01000005">
    <property type="protein sequence ID" value="GMT01394.1"/>
    <property type="molecule type" value="Genomic_DNA"/>
</dbReference>
<comment type="caution">
    <text evidence="4">The sequence shown here is derived from an EMBL/GenBank/DDBJ whole genome shotgun (WGS) entry which is preliminary data.</text>
</comment>
<evidence type="ECO:0000313" key="5">
    <source>
        <dbReference type="Proteomes" id="UP001432027"/>
    </source>
</evidence>
<keyword evidence="2" id="KW-1133">Transmembrane helix</keyword>
<keyword evidence="2" id="KW-0472">Membrane</keyword>
<keyword evidence="2" id="KW-0812">Transmembrane</keyword>
<gene>
    <name evidence="4" type="ORF">PENTCL1PPCAC_23568</name>
</gene>
<evidence type="ECO:0000256" key="2">
    <source>
        <dbReference type="SAM" id="Phobius"/>
    </source>
</evidence>
<sequence>QITRIWPLTLLVTQLVLGFDHSIDLTRCQTDTACFIRESCLKDKSEQKTLAVFKEETEKLKDDDCDVVLQIKALTDLKFHVMMQVKSGSSEKIKTEDGITLNQGADQFVCKPGLKTGDASLDGAPVFKFTQEGRQIFEDMHLFCSFFAEIHDNTKNLKVIYSSNIEKPKLIFTKASNNEEVEYAKPDKKMWTPLLAVFTCNRDLVTTSRNPNSRNKDTILTEVDITYDEPKCDADIVIVMKSDNKRIDTPKVKCVIVSDDQTWKYDDAGGTMKDIDGDFEMYCPAKRCRLCTTAPPPLDGYDQVAFKSWDADPTPAECSTLTCTNDKWTTTGKEIFEGKAECRGNADLTKFAWFLNDNELEKAACLEKIDCDDRWKSTVEGGDSSVKVEGTDMLKCATAGQKLKLELKDPSKEITVDNISLSAYCDTMTGDFNFTKITCFADKPTEEDSVSAAGMTKETIAIIGGVSATVVVVGILVCCILTIRSYNKWKAKKLKEAAATNPASKKDKSTNNSTQSTAPSAAPGVVDGSEGKKKSSRKSKRDKLKLEDFPTWDNEQFAKKILPNFKTFDADDKGKWLRNYFGRFNAYCNTKKTPESGTINQFWLLVKKCADDKCEDACVWMELWRCAFTIAYSITEKTELNDEVRRRIMMPFETYMVEYLKKCDLFKRKDEPCAETKMRIICIEILLHTRHPDVTDTLRKLTFNEKLEVPLRMLTSACYTRERDEKPKTVEDQYKRVLQQSVLDPHIAEGWGTYLQHCLFGLGAYLITQTDTKQYKLFEELYQATVAKDPEFPRKFSPSDWMYAYKGASLHENSAKIAFDMFKKLNDDCILHIDTLLKQKHPDDAEEREKDREDYKKDMKEYTQLLADLIIGEEDFNEFKPHLHVIILFIGDLAKAGEPLSEDRIRERAINMGNMVRERDFAKVCNESLKAIGAKD</sequence>
<evidence type="ECO:0000313" key="4">
    <source>
        <dbReference type="EMBL" id="GMT01394.1"/>
    </source>
</evidence>
<protein>
    <submittedName>
        <fullName evidence="4">Uncharacterized protein</fullName>
    </submittedName>
</protein>
<feature type="region of interest" description="Disordered" evidence="1">
    <location>
        <begin position="500"/>
        <end position="542"/>
    </location>
</feature>
<accession>A0AAV5U4N3</accession>
<reference evidence="4" key="1">
    <citation type="submission" date="2023-10" db="EMBL/GenBank/DDBJ databases">
        <title>Genome assembly of Pristionchus species.</title>
        <authorList>
            <person name="Yoshida K."/>
            <person name="Sommer R.J."/>
        </authorList>
    </citation>
    <scope>NUCLEOTIDE SEQUENCE</scope>
    <source>
        <strain evidence="4">RS0144</strain>
    </source>
</reference>
<keyword evidence="3" id="KW-0732">Signal</keyword>
<dbReference type="AlphaFoldDB" id="A0AAV5U4N3"/>
<feature type="transmembrane region" description="Helical" evidence="2">
    <location>
        <begin position="460"/>
        <end position="483"/>
    </location>
</feature>
<evidence type="ECO:0000256" key="3">
    <source>
        <dbReference type="SAM" id="SignalP"/>
    </source>
</evidence>
<feature type="chain" id="PRO_5043383359" evidence="3">
    <location>
        <begin position="19"/>
        <end position="936"/>
    </location>
</feature>
<organism evidence="4 5">
    <name type="scientific">Pristionchus entomophagus</name>
    <dbReference type="NCBI Taxonomy" id="358040"/>
    <lineage>
        <taxon>Eukaryota</taxon>
        <taxon>Metazoa</taxon>
        <taxon>Ecdysozoa</taxon>
        <taxon>Nematoda</taxon>
        <taxon>Chromadorea</taxon>
        <taxon>Rhabditida</taxon>
        <taxon>Rhabditina</taxon>
        <taxon>Diplogasteromorpha</taxon>
        <taxon>Diplogasteroidea</taxon>
        <taxon>Neodiplogasteridae</taxon>
        <taxon>Pristionchus</taxon>
    </lineage>
</organism>
<evidence type="ECO:0000256" key="1">
    <source>
        <dbReference type="SAM" id="MobiDB-lite"/>
    </source>
</evidence>
<feature type="signal peptide" evidence="3">
    <location>
        <begin position="1"/>
        <end position="18"/>
    </location>
</feature>